<dbReference type="AlphaFoldDB" id="A0A834XAZ7"/>
<name>A0A834XAZ7_9FABA</name>
<gene>
    <name evidence="1" type="ORF">G2W53_003849</name>
</gene>
<proteinExistence type="predicted"/>
<keyword evidence="2" id="KW-1185">Reference proteome</keyword>
<dbReference type="EMBL" id="JAAIUW010000002">
    <property type="protein sequence ID" value="KAF7841551.1"/>
    <property type="molecule type" value="Genomic_DNA"/>
</dbReference>
<dbReference type="Proteomes" id="UP000634136">
    <property type="component" value="Unassembled WGS sequence"/>
</dbReference>
<accession>A0A834XAZ7</accession>
<evidence type="ECO:0000313" key="2">
    <source>
        <dbReference type="Proteomes" id="UP000634136"/>
    </source>
</evidence>
<organism evidence="1 2">
    <name type="scientific">Senna tora</name>
    <dbReference type="NCBI Taxonomy" id="362788"/>
    <lineage>
        <taxon>Eukaryota</taxon>
        <taxon>Viridiplantae</taxon>
        <taxon>Streptophyta</taxon>
        <taxon>Embryophyta</taxon>
        <taxon>Tracheophyta</taxon>
        <taxon>Spermatophyta</taxon>
        <taxon>Magnoliopsida</taxon>
        <taxon>eudicotyledons</taxon>
        <taxon>Gunneridae</taxon>
        <taxon>Pentapetalae</taxon>
        <taxon>rosids</taxon>
        <taxon>fabids</taxon>
        <taxon>Fabales</taxon>
        <taxon>Fabaceae</taxon>
        <taxon>Caesalpinioideae</taxon>
        <taxon>Cassia clade</taxon>
        <taxon>Senna</taxon>
    </lineage>
</organism>
<comment type="caution">
    <text evidence="1">The sequence shown here is derived from an EMBL/GenBank/DDBJ whole genome shotgun (WGS) entry which is preliminary data.</text>
</comment>
<protein>
    <submittedName>
        <fullName evidence="1">Uncharacterized protein</fullName>
    </submittedName>
</protein>
<reference evidence="1" key="1">
    <citation type="submission" date="2020-09" db="EMBL/GenBank/DDBJ databases">
        <title>Genome-Enabled Discovery of Anthraquinone Biosynthesis in Senna tora.</title>
        <authorList>
            <person name="Kang S.-H."/>
            <person name="Pandey R.P."/>
            <person name="Lee C.-M."/>
            <person name="Sim J.-S."/>
            <person name="Jeong J.-T."/>
            <person name="Choi B.-S."/>
            <person name="Jung M."/>
            <person name="Ginzburg D."/>
            <person name="Zhao K."/>
            <person name="Won S.Y."/>
            <person name="Oh T.-J."/>
            <person name="Yu Y."/>
            <person name="Kim N.-H."/>
            <person name="Lee O.R."/>
            <person name="Lee T.-H."/>
            <person name="Bashyal P."/>
            <person name="Kim T.-S."/>
            <person name="Lee W.-H."/>
            <person name="Kawkins C."/>
            <person name="Kim C.-K."/>
            <person name="Kim J.S."/>
            <person name="Ahn B.O."/>
            <person name="Rhee S.Y."/>
            <person name="Sohng J.K."/>
        </authorList>
    </citation>
    <scope>NUCLEOTIDE SEQUENCE</scope>
    <source>
        <tissue evidence="1">Leaf</tissue>
    </source>
</reference>
<sequence>MKEALRDMHEYVIKISKKWEKGKVENDPIKWSDSWNRLEKSLFSQAKRDEEERLEVKDIPALNSFKNKI</sequence>
<evidence type="ECO:0000313" key="1">
    <source>
        <dbReference type="EMBL" id="KAF7841551.1"/>
    </source>
</evidence>